<dbReference type="GeneTree" id="ENSGT00940000157468"/>
<evidence type="ECO:0000313" key="5">
    <source>
        <dbReference type="Proteomes" id="UP000314982"/>
    </source>
</evidence>
<organism evidence="4 5">
    <name type="scientific">Hucho hucho</name>
    <name type="common">huchen</name>
    <dbReference type="NCBI Taxonomy" id="62062"/>
    <lineage>
        <taxon>Eukaryota</taxon>
        <taxon>Metazoa</taxon>
        <taxon>Chordata</taxon>
        <taxon>Craniata</taxon>
        <taxon>Vertebrata</taxon>
        <taxon>Euteleostomi</taxon>
        <taxon>Actinopterygii</taxon>
        <taxon>Neopterygii</taxon>
        <taxon>Teleostei</taxon>
        <taxon>Protacanthopterygii</taxon>
        <taxon>Salmoniformes</taxon>
        <taxon>Salmonidae</taxon>
        <taxon>Salmoninae</taxon>
        <taxon>Hucho</taxon>
    </lineage>
</organism>
<dbReference type="GO" id="GO:0017158">
    <property type="term" value="P:regulation of calcium ion-dependent exocytosis"/>
    <property type="evidence" value="ECO:0007669"/>
    <property type="project" value="TreeGrafter"/>
</dbReference>
<dbReference type="GO" id="GO:0006887">
    <property type="term" value="P:exocytosis"/>
    <property type="evidence" value="ECO:0007669"/>
    <property type="project" value="TreeGrafter"/>
</dbReference>
<dbReference type="SUPFAM" id="SSF49562">
    <property type="entry name" value="C2 domain (Calcium/lipid-binding domain, CaLB)"/>
    <property type="match status" value="2"/>
</dbReference>
<dbReference type="Gene3D" id="2.60.40.150">
    <property type="entry name" value="C2 domain"/>
    <property type="match status" value="2"/>
</dbReference>
<evidence type="ECO:0000313" key="4">
    <source>
        <dbReference type="Ensembl" id="ENSHHUP00000079461.1"/>
    </source>
</evidence>
<name>A0A4W5QP42_9TELE</name>
<protein>
    <recommendedName>
        <fullName evidence="3">C2 domain-containing protein</fullName>
    </recommendedName>
</protein>
<dbReference type="GO" id="GO:0046872">
    <property type="term" value="F:metal ion binding"/>
    <property type="evidence" value="ECO:0007669"/>
    <property type="project" value="UniProtKB-KW"/>
</dbReference>
<keyword evidence="5" id="KW-1185">Reference proteome</keyword>
<dbReference type="AlphaFoldDB" id="A0A4W5QP42"/>
<dbReference type="Pfam" id="PF00168">
    <property type="entry name" value="C2"/>
    <property type="match status" value="2"/>
</dbReference>
<keyword evidence="2" id="KW-0677">Repeat</keyword>
<dbReference type="InterPro" id="IPR043566">
    <property type="entry name" value="Rabphilin/DOC2/Noc2"/>
</dbReference>
<reference evidence="4" key="3">
    <citation type="submission" date="2025-09" db="UniProtKB">
        <authorList>
            <consortium name="Ensembl"/>
        </authorList>
    </citation>
    <scope>IDENTIFICATION</scope>
</reference>
<evidence type="ECO:0000256" key="2">
    <source>
        <dbReference type="ARBA" id="ARBA00022737"/>
    </source>
</evidence>
<dbReference type="PANTHER" id="PTHR45729:SF3">
    <property type="entry name" value="RABPHILIN-3A"/>
    <property type="match status" value="1"/>
</dbReference>
<dbReference type="GO" id="GO:0061669">
    <property type="term" value="P:spontaneous neurotransmitter secretion"/>
    <property type="evidence" value="ECO:0007669"/>
    <property type="project" value="TreeGrafter"/>
</dbReference>
<evidence type="ECO:0000259" key="3">
    <source>
        <dbReference type="Pfam" id="PF00168"/>
    </source>
</evidence>
<keyword evidence="1" id="KW-0479">Metal-binding</keyword>
<reference evidence="4" key="2">
    <citation type="submission" date="2025-08" db="UniProtKB">
        <authorList>
            <consortium name="Ensembl"/>
        </authorList>
    </citation>
    <scope>IDENTIFICATION</scope>
</reference>
<feature type="domain" description="C2" evidence="3">
    <location>
        <begin position="2"/>
        <end position="40"/>
    </location>
</feature>
<feature type="domain" description="C2" evidence="3">
    <location>
        <begin position="91"/>
        <end position="120"/>
    </location>
</feature>
<dbReference type="STRING" id="62062.ENSHHUP00000079461"/>
<dbReference type="InterPro" id="IPR035892">
    <property type="entry name" value="C2_domain_sf"/>
</dbReference>
<dbReference type="GO" id="GO:0045211">
    <property type="term" value="C:postsynaptic membrane"/>
    <property type="evidence" value="ECO:0007669"/>
    <property type="project" value="TreeGrafter"/>
</dbReference>
<accession>A0A4W5QP42</accession>
<evidence type="ECO:0000256" key="1">
    <source>
        <dbReference type="ARBA" id="ARBA00022723"/>
    </source>
</evidence>
<dbReference type="Ensembl" id="ENSHHUT00000082018.1">
    <property type="protein sequence ID" value="ENSHHUP00000079461.1"/>
    <property type="gene ID" value="ENSHHUG00000046318.1"/>
</dbReference>
<dbReference type="Proteomes" id="UP000314982">
    <property type="component" value="Unassembled WGS sequence"/>
</dbReference>
<dbReference type="PANTHER" id="PTHR45729">
    <property type="entry name" value="RABPHILIN, ISOFORM A"/>
    <property type="match status" value="1"/>
</dbReference>
<dbReference type="InterPro" id="IPR000008">
    <property type="entry name" value="C2_dom"/>
</dbReference>
<sequence>MQRKTLRLSVSDMDKFGHNEFIGETRVALKKLKANQMKNYSVCLERVVQVKKAGTGGSARGMALYEEEVKEDEAEERGRILVSLTYSSQKGRLIVGVVRCAHLAAMDSNGYSDPFVKISTAPSVFHW</sequence>
<dbReference type="GO" id="GO:0098850">
    <property type="term" value="C:extrinsic component of synaptic vesicle membrane"/>
    <property type="evidence" value="ECO:0007669"/>
    <property type="project" value="TreeGrafter"/>
</dbReference>
<dbReference type="GO" id="GO:0043005">
    <property type="term" value="C:neuron projection"/>
    <property type="evidence" value="ECO:0007669"/>
    <property type="project" value="TreeGrafter"/>
</dbReference>
<dbReference type="PRINTS" id="PR00399">
    <property type="entry name" value="SYNAPTOTAGMN"/>
</dbReference>
<dbReference type="InterPro" id="IPR001565">
    <property type="entry name" value="Synaptotagmin"/>
</dbReference>
<reference evidence="5" key="1">
    <citation type="submission" date="2018-06" db="EMBL/GenBank/DDBJ databases">
        <title>Genome assembly of Danube salmon.</title>
        <authorList>
            <person name="Macqueen D.J."/>
            <person name="Gundappa M.K."/>
        </authorList>
    </citation>
    <scope>NUCLEOTIDE SEQUENCE [LARGE SCALE GENOMIC DNA]</scope>
</reference>
<proteinExistence type="predicted"/>